<evidence type="ECO:0000259" key="7">
    <source>
        <dbReference type="PROSITE" id="PS50893"/>
    </source>
</evidence>
<proteinExistence type="inferred from homology"/>
<keyword evidence="4" id="KW-0547">Nucleotide-binding</keyword>
<dbReference type="NCBIfam" id="NF007027">
    <property type="entry name" value="PRK09493.1"/>
    <property type="match status" value="1"/>
</dbReference>
<dbReference type="InterPro" id="IPR003439">
    <property type="entry name" value="ABC_transporter-like_ATP-bd"/>
</dbReference>
<evidence type="ECO:0000256" key="6">
    <source>
        <dbReference type="ARBA" id="ARBA00022970"/>
    </source>
</evidence>
<evidence type="ECO:0000256" key="4">
    <source>
        <dbReference type="ARBA" id="ARBA00022741"/>
    </source>
</evidence>
<dbReference type="CDD" id="cd03262">
    <property type="entry name" value="ABC_HisP_GlnQ"/>
    <property type="match status" value="1"/>
</dbReference>
<gene>
    <name evidence="8" type="primary">glnQ</name>
    <name evidence="8" type="ORF">NCTC7102_03981</name>
</gene>
<dbReference type="InterPro" id="IPR003593">
    <property type="entry name" value="AAA+_ATPase"/>
</dbReference>
<dbReference type="GO" id="GO:0016887">
    <property type="term" value="F:ATP hydrolysis activity"/>
    <property type="evidence" value="ECO:0007669"/>
    <property type="project" value="InterPro"/>
</dbReference>
<dbReference type="InterPro" id="IPR017871">
    <property type="entry name" value="ABC_transporter-like_CS"/>
</dbReference>
<evidence type="ECO:0000313" key="8">
    <source>
        <dbReference type="EMBL" id="VDY43860.1"/>
    </source>
</evidence>
<comment type="subcellular location">
    <subcellularLocation>
        <location evidence="1">Cell inner membrane</location>
        <topology evidence="1">Peripheral membrane protein</topology>
    </subcellularLocation>
</comment>
<keyword evidence="5 8" id="KW-0067">ATP-binding</keyword>
<keyword evidence="3" id="KW-0813">Transport</keyword>
<dbReference type="PANTHER" id="PTHR43166:SF14">
    <property type="entry name" value="GLUTAMINE TRANSPORT ATP-BINDING PROTEIN GLNQ"/>
    <property type="match status" value="1"/>
</dbReference>
<organism evidence="8 9">
    <name type="scientific">Salmonella enterica subsp. enterica serovar Daytona</name>
    <dbReference type="NCBI Taxonomy" id="1962639"/>
    <lineage>
        <taxon>Bacteria</taxon>
        <taxon>Pseudomonadati</taxon>
        <taxon>Pseudomonadota</taxon>
        <taxon>Gammaproteobacteria</taxon>
        <taxon>Enterobacterales</taxon>
        <taxon>Enterobacteriaceae</taxon>
        <taxon>Salmonella</taxon>
    </lineage>
</organism>
<evidence type="ECO:0000256" key="1">
    <source>
        <dbReference type="ARBA" id="ARBA00004417"/>
    </source>
</evidence>
<dbReference type="PIRSF" id="PIRSF039085">
    <property type="entry name" value="ABC_ATPase_HisP"/>
    <property type="match status" value="1"/>
</dbReference>
<dbReference type="SUPFAM" id="SSF52540">
    <property type="entry name" value="P-loop containing nucleoside triphosphate hydrolases"/>
    <property type="match status" value="1"/>
</dbReference>
<dbReference type="InterPro" id="IPR050086">
    <property type="entry name" value="MetN_ABC_transporter-like"/>
</dbReference>
<dbReference type="PROSITE" id="PS00211">
    <property type="entry name" value="ABC_TRANSPORTER_1"/>
    <property type="match status" value="1"/>
</dbReference>
<dbReference type="GO" id="GO:0005524">
    <property type="term" value="F:ATP binding"/>
    <property type="evidence" value="ECO:0007669"/>
    <property type="project" value="UniProtKB-KW"/>
</dbReference>
<dbReference type="EMBL" id="LR133909">
    <property type="protein sequence ID" value="VDY43860.1"/>
    <property type="molecule type" value="Genomic_DNA"/>
</dbReference>
<keyword evidence="6" id="KW-0029">Amino-acid transport</keyword>
<dbReference type="InterPro" id="IPR027417">
    <property type="entry name" value="P-loop_NTPase"/>
</dbReference>
<evidence type="ECO:0000256" key="3">
    <source>
        <dbReference type="ARBA" id="ARBA00022448"/>
    </source>
</evidence>
<accession>A0A447JKP6</accession>
<evidence type="ECO:0000256" key="2">
    <source>
        <dbReference type="ARBA" id="ARBA00005417"/>
    </source>
</evidence>
<dbReference type="Pfam" id="PF00005">
    <property type="entry name" value="ABC_tran"/>
    <property type="match status" value="1"/>
</dbReference>
<dbReference type="Proteomes" id="UP000281393">
    <property type="component" value="Chromosome"/>
</dbReference>
<evidence type="ECO:0000256" key="5">
    <source>
        <dbReference type="ARBA" id="ARBA00022840"/>
    </source>
</evidence>
<dbReference type="GO" id="GO:0005886">
    <property type="term" value="C:plasma membrane"/>
    <property type="evidence" value="ECO:0007669"/>
    <property type="project" value="UniProtKB-SubCell"/>
</dbReference>
<dbReference type="InterPro" id="IPR030679">
    <property type="entry name" value="ABC_ATPase_HisP-typ"/>
</dbReference>
<dbReference type="AlphaFoldDB" id="A0A447JKP6"/>
<dbReference type="PANTHER" id="PTHR43166">
    <property type="entry name" value="AMINO ACID IMPORT ATP-BINDING PROTEIN"/>
    <property type="match status" value="1"/>
</dbReference>
<dbReference type="GO" id="GO:0015424">
    <property type="term" value="F:ABC-type amino acid transporter activity"/>
    <property type="evidence" value="ECO:0007669"/>
    <property type="project" value="InterPro"/>
</dbReference>
<name>A0A447JKP6_SALET</name>
<protein>
    <submittedName>
        <fullName evidence="8">Glutamine transport ATP-binding protein GlnQ</fullName>
    </submittedName>
</protein>
<feature type="domain" description="ABC transporter" evidence="7">
    <location>
        <begin position="2"/>
        <end position="236"/>
    </location>
</feature>
<reference evidence="8 9" key="1">
    <citation type="submission" date="2018-12" db="EMBL/GenBank/DDBJ databases">
        <authorList>
            <consortium name="Pathogen Informatics"/>
        </authorList>
    </citation>
    <scope>NUCLEOTIDE SEQUENCE [LARGE SCALE GENOMIC DNA]</scope>
    <source>
        <strain evidence="8 9">NCTC7102</strain>
    </source>
</reference>
<dbReference type="Gene3D" id="3.40.50.300">
    <property type="entry name" value="P-loop containing nucleotide triphosphate hydrolases"/>
    <property type="match status" value="1"/>
</dbReference>
<evidence type="ECO:0000313" key="9">
    <source>
        <dbReference type="Proteomes" id="UP000281393"/>
    </source>
</evidence>
<sequence>MIEFKNVSKHFGPTQVLHNIDLNIRQGEVVVIIGPSGSGKSTLLRCINKLEEITSGDLIVDGLKVNDPKVDERLIRQEAGMVFQQFYLFPHLTALENVMFGPLRVRGVKKEEAEKQAKALLAKVGLAERAHHYPSELSGGQQQRVAIARALAVKPKMMLFDEPTSALDPELRHEVLKVMQDLAEEGMTMVIVTHEIGFAEKVASRLIFIDKGRIAEDGSPQALIENPPRPTFTGIFTARLLRYRPSCPAAGRASWNSPISFSLPCAIYT</sequence>
<dbReference type="PROSITE" id="PS50893">
    <property type="entry name" value="ABC_TRANSPORTER_2"/>
    <property type="match status" value="1"/>
</dbReference>
<dbReference type="SMART" id="SM00382">
    <property type="entry name" value="AAA"/>
    <property type="match status" value="1"/>
</dbReference>
<comment type="similarity">
    <text evidence="2">Belongs to the ABC transporter superfamily.</text>
</comment>
<dbReference type="FunFam" id="3.40.50.300:FF:000020">
    <property type="entry name" value="Amino acid ABC transporter ATP-binding component"/>
    <property type="match status" value="1"/>
</dbReference>